<keyword evidence="9" id="KW-1185">Reference proteome</keyword>
<feature type="domain" description="Major facilitator superfamily (MFS) profile" evidence="7">
    <location>
        <begin position="1"/>
        <end position="439"/>
    </location>
</feature>
<dbReference type="GO" id="GO:0005886">
    <property type="term" value="C:plasma membrane"/>
    <property type="evidence" value="ECO:0007669"/>
    <property type="project" value="UniProtKB-SubCell"/>
</dbReference>
<evidence type="ECO:0000256" key="6">
    <source>
        <dbReference type="SAM" id="Phobius"/>
    </source>
</evidence>
<feature type="transmembrane region" description="Helical" evidence="6">
    <location>
        <begin position="21"/>
        <end position="41"/>
    </location>
</feature>
<sequence length="450" mass="50088">MVNSQSVQWDQRCKWNCFTYIIIYGLLGAVTGITNNAMLSYYDIVAPNLVTGLNIYSAVSSILLAAVILSIHRWGYKKILLIAPPVTIISLVATIITHNQAIIIIAYIISSVSIGIYDMVYPLMFTVYVPRKIRTKLFTTVMSTNLITQSILTFLGGKMVVWFFAKLQHLTYLTASHLSGNQNSMHGTILANYTQAYRLVILVAVLFNVIAFFITFFLKEKPGDYRDTDVDTPESKLDSFRNIKQILSNKTIIMWIVYLSLIQFGASLITPYFPIYLNNYLHIDRGVTATINTLQTASMFIGYMVAPFLEKKLGAIVSIASTTLACIPLMILMANGRSFGTGAVLAVVIGTILFLRSGIANASMPIQQELQMIFVDKDLRPAFSSLLTLISAGVGIINGLFTQFYLLKTMAGYAHGYYIAAVLYVIGAILLLTFFKKKYNHSMENSSEEN</sequence>
<evidence type="ECO:0000259" key="7">
    <source>
        <dbReference type="PROSITE" id="PS50850"/>
    </source>
</evidence>
<accession>A0A0R1ZCT5</accession>
<evidence type="ECO:0000313" key="8">
    <source>
        <dbReference type="EMBL" id="KRM52133.1"/>
    </source>
</evidence>
<feature type="transmembrane region" description="Helical" evidence="6">
    <location>
        <begin position="313"/>
        <end position="333"/>
    </location>
</feature>
<dbReference type="Gene3D" id="1.20.1250.20">
    <property type="entry name" value="MFS general substrate transporter like domains"/>
    <property type="match status" value="2"/>
</dbReference>
<dbReference type="SUPFAM" id="SSF103473">
    <property type="entry name" value="MFS general substrate transporter"/>
    <property type="match status" value="1"/>
</dbReference>
<feature type="transmembrane region" description="Helical" evidence="6">
    <location>
        <begin position="383"/>
        <end position="405"/>
    </location>
</feature>
<feature type="transmembrane region" description="Helical" evidence="6">
    <location>
        <begin position="146"/>
        <end position="165"/>
    </location>
</feature>
<protein>
    <submittedName>
        <fullName evidence="8">Major facilitator family transporter</fullName>
    </submittedName>
</protein>
<keyword evidence="4 6" id="KW-1133">Transmembrane helix</keyword>
<dbReference type="Proteomes" id="UP000051291">
    <property type="component" value="Unassembled WGS sequence"/>
</dbReference>
<dbReference type="Pfam" id="PF07690">
    <property type="entry name" value="MFS_1"/>
    <property type="match status" value="1"/>
</dbReference>
<feature type="transmembrane region" description="Helical" evidence="6">
    <location>
        <begin position="339"/>
        <end position="362"/>
    </location>
</feature>
<evidence type="ECO:0000313" key="9">
    <source>
        <dbReference type="Proteomes" id="UP000051291"/>
    </source>
</evidence>
<reference evidence="8 9" key="1">
    <citation type="journal article" date="2015" name="Genome Announc.">
        <title>Expanding the biotechnology potential of lactobacilli through comparative genomics of 213 strains and associated genera.</title>
        <authorList>
            <person name="Sun Z."/>
            <person name="Harris H.M."/>
            <person name="McCann A."/>
            <person name="Guo C."/>
            <person name="Argimon S."/>
            <person name="Zhang W."/>
            <person name="Yang X."/>
            <person name="Jeffery I.B."/>
            <person name="Cooney J.C."/>
            <person name="Kagawa T.F."/>
            <person name="Liu W."/>
            <person name="Song Y."/>
            <person name="Salvetti E."/>
            <person name="Wrobel A."/>
            <person name="Rasinkangas P."/>
            <person name="Parkhill J."/>
            <person name="Rea M.C."/>
            <person name="O'Sullivan O."/>
            <person name="Ritari J."/>
            <person name="Douillard F.P."/>
            <person name="Paul Ross R."/>
            <person name="Yang R."/>
            <person name="Briner A.E."/>
            <person name="Felis G.E."/>
            <person name="de Vos W.M."/>
            <person name="Barrangou R."/>
            <person name="Klaenhammer T.R."/>
            <person name="Caufield P.W."/>
            <person name="Cui Y."/>
            <person name="Zhang H."/>
            <person name="O'Toole P.W."/>
        </authorList>
    </citation>
    <scope>NUCLEOTIDE SEQUENCE [LARGE SCALE GENOMIC DNA]</scope>
    <source>
        <strain evidence="8 9">DSM 20653</strain>
    </source>
</reference>
<dbReference type="EMBL" id="AYYZ01000026">
    <property type="protein sequence ID" value="KRM52133.1"/>
    <property type="molecule type" value="Genomic_DNA"/>
</dbReference>
<name>A0A0R1ZCT5_9LACO</name>
<feature type="transmembrane region" description="Helical" evidence="6">
    <location>
        <begin position="102"/>
        <end position="125"/>
    </location>
</feature>
<dbReference type="InterPro" id="IPR036259">
    <property type="entry name" value="MFS_trans_sf"/>
</dbReference>
<evidence type="ECO:0000256" key="2">
    <source>
        <dbReference type="ARBA" id="ARBA00022448"/>
    </source>
</evidence>
<evidence type="ECO:0000256" key="3">
    <source>
        <dbReference type="ARBA" id="ARBA00022692"/>
    </source>
</evidence>
<dbReference type="InterPro" id="IPR020846">
    <property type="entry name" value="MFS_dom"/>
</dbReference>
<dbReference type="PROSITE" id="PS50850">
    <property type="entry name" value="MFS"/>
    <property type="match status" value="1"/>
</dbReference>
<dbReference type="AlphaFoldDB" id="A0A0R1ZCT5"/>
<keyword evidence="3 6" id="KW-0812">Transmembrane</keyword>
<comment type="subcellular location">
    <subcellularLocation>
        <location evidence="1">Cell membrane</location>
        <topology evidence="1">Multi-pass membrane protein</topology>
    </subcellularLocation>
</comment>
<feature type="transmembrane region" description="Helical" evidence="6">
    <location>
        <begin position="287"/>
        <end position="306"/>
    </location>
</feature>
<proteinExistence type="predicted"/>
<dbReference type="PANTHER" id="PTHR23520:SF5">
    <property type="entry name" value="TRANSPORTER, PUTATIVE (AFU_ORTHOLOGUE AFUA_3G04000)-RELATED"/>
    <property type="match status" value="1"/>
</dbReference>
<keyword evidence="5 6" id="KW-0472">Membrane</keyword>
<dbReference type="InterPro" id="IPR011701">
    <property type="entry name" value="MFS"/>
</dbReference>
<feature type="transmembrane region" description="Helical" evidence="6">
    <location>
        <begin position="196"/>
        <end position="218"/>
    </location>
</feature>
<dbReference type="PANTHER" id="PTHR23520">
    <property type="entry name" value="TRANSPORTER, PUTATIVE (AFU_ORTHOLOGUE AFUA_3G04000)-RELATED"/>
    <property type="match status" value="1"/>
</dbReference>
<dbReference type="CDD" id="cd06174">
    <property type="entry name" value="MFS"/>
    <property type="match status" value="1"/>
</dbReference>
<gene>
    <name evidence="8" type="ORF">FC64_GL000840</name>
</gene>
<keyword evidence="2" id="KW-0813">Transport</keyword>
<dbReference type="GO" id="GO:0022857">
    <property type="term" value="F:transmembrane transporter activity"/>
    <property type="evidence" value="ECO:0007669"/>
    <property type="project" value="InterPro"/>
</dbReference>
<feature type="transmembrane region" description="Helical" evidence="6">
    <location>
        <begin position="417"/>
        <end position="435"/>
    </location>
</feature>
<feature type="transmembrane region" description="Helical" evidence="6">
    <location>
        <begin position="252"/>
        <end position="275"/>
    </location>
</feature>
<dbReference type="STRING" id="1423820.FC64_GL000840"/>
<evidence type="ECO:0000256" key="4">
    <source>
        <dbReference type="ARBA" id="ARBA00022989"/>
    </source>
</evidence>
<dbReference type="PATRIC" id="fig|1423820.4.peg.860"/>
<comment type="caution">
    <text evidence="8">The sequence shown here is derived from an EMBL/GenBank/DDBJ whole genome shotgun (WGS) entry which is preliminary data.</text>
</comment>
<organism evidence="8 9">
    <name type="scientific">Ligilactobacillus araffinosus DSM 20653</name>
    <dbReference type="NCBI Taxonomy" id="1423820"/>
    <lineage>
        <taxon>Bacteria</taxon>
        <taxon>Bacillati</taxon>
        <taxon>Bacillota</taxon>
        <taxon>Bacilli</taxon>
        <taxon>Lactobacillales</taxon>
        <taxon>Lactobacillaceae</taxon>
        <taxon>Ligilactobacillus</taxon>
    </lineage>
</organism>
<evidence type="ECO:0000256" key="5">
    <source>
        <dbReference type="ARBA" id="ARBA00023136"/>
    </source>
</evidence>
<evidence type="ECO:0000256" key="1">
    <source>
        <dbReference type="ARBA" id="ARBA00004651"/>
    </source>
</evidence>
<feature type="transmembrane region" description="Helical" evidence="6">
    <location>
        <begin position="53"/>
        <end position="72"/>
    </location>
</feature>
<dbReference type="RefSeq" id="WP_057906734.1">
    <property type="nucleotide sequence ID" value="NZ_AYYZ01000026.1"/>
</dbReference>
<feature type="transmembrane region" description="Helical" evidence="6">
    <location>
        <begin position="79"/>
        <end position="96"/>
    </location>
</feature>